<feature type="region of interest" description="Disordered" evidence="1">
    <location>
        <begin position="252"/>
        <end position="291"/>
    </location>
</feature>
<gene>
    <name evidence="2" type="ORF">CTZ28_09865</name>
</gene>
<keyword evidence="3" id="KW-1185">Reference proteome</keyword>
<name>A0A3M0I9A6_9ACTN</name>
<protein>
    <submittedName>
        <fullName evidence="2">Lipase</fullName>
    </submittedName>
</protein>
<accession>A0A3M0I9A6</accession>
<dbReference type="Proteomes" id="UP000270471">
    <property type="component" value="Unassembled WGS sequence"/>
</dbReference>
<sequence length="291" mass="29760">MRGAGVEASRAAVRLVRLPLDLAAEGVEQLAGRLGRAMPGTGTGRDAPSAADAGIPVLLVHGLADGGSVVLPLQRALCGLGMGPFVSVSYPAFSPDLRAVARALGEQVELACARSAERTAVVIGYSLGGLIARYYVQRLGGDVHVPLVITLATPHSGTATALLAPPHPLLRQLRPGSELLTELAQPAAGCGTRFVAFYSDQDEAVIPAAKGRIDHPDLMVRNVLVPGVGHLTLPLHRPVVDQVRSLLAAVQKAAADADPPRRGCPGQGRPGAAPGSPGDSRAAAEDSGGSR</sequence>
<dbReference type="SUPFAM" id="SSF53474">
    <property type="entry name" value="alpha/beta-Hydrolases"/>
    <property type="match status" value="1"/>
</dbReference>
<dbReference type="Pfam" id="PF02089">
    <property type="entry name" value="Palm_thioest"/>
    <property type="match status" value="1"/>
</dbReference>
<dbReference type="EMBL" id="PENI01000005">
    <property type="protein sequence ID" value="RMB85827.1"/>
    <property type="molecule type" value="Genomic_DNA"/>
</dbReference>
<dbReference type="PANTHER" id="PTHR37946:SF1">
    <property type="entry name" value="SLL1969 PROTEIN"/>
    <property type="match status" value="1"/>
</dbReference>
<dbReference type="Gene3D" id="3.40.50.1820">
    <property type="entry name" value="alpha/beta hydrolase"/>
    <property type="match status" value="1"/>
</dbReference>
<evidence type="ECO:0000256" key="1">
    <source>
        <dbReference type="SAM" id="MobiDB-lite"/>
    </source>
</evidence>
<dbReference type="PANTHER" id="PTHR37946">
    <property type="entry name" value="SLL1969 PROTEIN"/>
    <property type="match status" value="1"/>
</dbReference>
<comment type="caution">
    <text evidence="2">The sequence shown here is derived from an EMBL/GenBank/DDBJ whole genome shotgun (WGS) entry which is preliminary data.</text>
</comment>
<evidence type="ECO:0000313" key="2">
    <source>
        <dbReference type="EMBL" id="RMB85827.1"/>
    </source>
</evidence>
<evidence type="ECO:0000313" key="3">
    <source>
        <dbReference type="Proteomes" id="UP000270471"/>
    </source>
</evidence>
<feature type="compositionally biased region" description="Low complexity" evidence="1">
    <location>
        <begin position="270"/>
        <end position="281"/>
    </location>
</feature>
<reference evidence="2 3" key="1">
    <citation type="submission" date="2017-11" db="EMBL/GenBank/DDBJ databases">
        <title>Draft genome of actinobacteria isolated from guarana (Paullinia cupana (Mart.) Ducke.</title>
        <authorList>
            <person name="Siqueira K.A."/>
            <person name="Liotti R.G."/>
            <person name="Mendes T.A.O."/>
            <person name="Soares M.A."/>
        </authorList>
    </citation>
    <scope>NUCLEOTIDE SEQUENCE [LARGE SCALE GENOMIC DNA]</scope>
    <source>
        <strain evidence="2 3">193</strain>
    </source>
</reference>
<dbReference type="InterPro" id="IPR029058">
    <property type="entry name" value="AB_hydrolase_fold"/>
</dbReference>
<organism evidence="2 3">
    <name type="scientific">Streptomyces shenzhenensis</name>
    <dbReference type="NCBI Taxonomy" id="943815"/>
    <lineage>
        <taxon>Bacteria</taxon>
        <taxon>Bacillati</taxon>
        <taxon>Actinomycetota</taxon>
        <taxon>Actinomycetes</taxon>
        <taxon>Kitasatosporales</taxon>
        <taxon>Streptomycetaceae</taxon>
        <taxon>Streptomyces</taxon>
    </lineage>
</organism>
<dbReference type="AlphaFoldDB" id="A0A3M0I9A6"/>
<proteinExistence type="predicted"/>